<dbReference type="Proteomes" id="UP000291191">
    <property type="component" value="Unassembled WGS sequence"/>
</dbReference>
<evidence type="ECO:0000259" key="3">
    <source>
        <dbReference type="Pfam" id="PF13439"/>
    </source>
</evidence>
<feature type="domain" description="Glycosyltransferase subfamily 4-like N-terminal" evidence="3">
    <location>
        <begin position="20"/>
        <end position="196"/>
    </location>
</feature>
<accession>A0A4Q5HAT1</accession>
<dbReference type="InterPro" id="IPR028098">
    <property type="entry name" value="Glyco_trans_4-like_N"/>
</dbReference>
<dbReference type="RefSeq" id="WP_130070223.1">
    <property type="nucleotide sequence ID" value="NZ_RCXO01000031.1"/>
</dbReference>
<keyword evidence="5" id="KW-1185">Reference proteome</keyword>
<dbReference type="GO" id="GO:0009103">
    <property type="term" value="P:lipopolysaccharide biosynthetic process"/>
    <property type="evidence" value="ECO:0007669"/>
    <property type="project" value="TreeGrafter"/>
</dbReference>
<dbReference type="Pfam" id="PF13439">
    <property type="entry name" value="Glyco_transf_4"/>
    <property type="match status" value="1"/>
</dbReference>
<feature type="domain" description="Glycosyl transferase family 1" evidence="2">
    <location>
        <begin position="202"/>
        <end position="360"/>
    </location>
</feature>
<dbReference type="PANTHER" id="PTHR46401:SF2">
    <property type="entry name" value="GLYCOSYLTRANSFERASE WBBK-RELATED"/>
    <property type="match status" value="1"/>
</dbReference>
<organism evidence="4 5">
    <name type="scientific">Bacteroides intestinalis</name>
    <dbReference type="NCBI Taxonomy" id="329854"/>
    <lineage>
        <taxon>Bacteria</taxon>
        <taxon>Pseudomonadati</taxon>
        <taxon>Bacteroidota</taxon>
        <taxon>Bacteroidia</taxon>
        <taxon>Bacteroidales</taxon>
        <taxon>Bacteroidaceae</taxon>
        <taxon>Bacteroides</taxon>
    </lineage>
</organism>
<dbReference type="Pfam" id="PF00534">
    <property type="entry name" value="Glycos_transf_1"/>
    <property type="match status" value="1"/>
</dbReference>
<keyword evidence="1 4" id="KW-0808">Transferase</keyword>
<dbReference type="InterPro" id="IPR001296">
    <property type="entry name" value="Glyco_trans_1"/>
</dbReference>
<gene>
    <name evidence="4" type="ORF">EAJ06_19505</name>
</gene>
<dbReference type="SUPFAM" id="SSF53756">
    <property type="entry name" value="UDP-Glycosyltransferase/glycogen phosphorylase"/>
    <property type="match status" value="1"/>
</dbReference>
<protein>
    <submittedName>
        <fullName evidence="4">Glycosyltransferase</fullName>
    </submittedName>
</protein>
<dbReference type="GO" id="GO:0016757">
    <property type="term" value="F:glycosyltransferase activity"/>
    <property type="evidence" value="ECO:0007669"/>
    <property type="project" value="InterPro"/>
</dbReference>
<dbReference type="AlphaFoldDB" id="A0A4Q5HAT1"/>
<dbReference type="Gene3D" id="3.40.50.2000">
    <property type="entry name" value="Glycogen Phosphorylase B"/>
    <property type="match status" value="2"/>
</dbReference>
<evidence type="ECO:0000256" key="1">
    <source>
        <dbReference type="ARBA" id="ARBA00022679"/>
    </source>
</evidence>
<evidence type="ECO:0000313" key="4">
    <source>
        <dbReference type="EMBL" id="RYT78037.1"/>
    </source>
</evidence>
<proteinExistence type="predicted"/>
<dbReference type="PANTHER" id="PTHR46401">
    <property type="entry name" value="GLYCOSYLTRANSFERASE WBBK-RELATED"/>
    <property type="match status" value="1"/>
</dbReference>
<dbReference type="EMBL" id="RCXO01000031">
    <property type="protein sequence ID" value="RYT78037.1"/>
    <property type="molecule type" value="Genomic_DNA"/>
</dbReference>
<evidence type="ECO:0000259" key="2">
    <source>
        <dbReference type="Pfam" id="PF00534"/>
    </source>
</evidence>
<dbReference type="CDD" id="cd03801">
    <property type="entry name" value="GT4_PimA-like"/>
    <property type="match status" value="1"/>
</dbReference>
<comment type="caution">
    <text evidence="4">The sequence shown here is derived from an EMBL/GenBank/DDBJ whole genome shotgun (WGS) entry which is preliminary data.</text>
</comment>
<reference evidence="4 5" key="1">
    <citation type="journal article" date="2019" name="Science, e1252229">
        <title>Invertible promoters mediate bacterial phase variation, antibiotic resistance, and host adaptation in the gut.</title>
        <authorList>
            <person name="Jiang X."/>
            <person name="Hall A.B."/>
            <person name="Arthur T.D."/>
            <person name="Plichta D.R."/>
            <person name="Covington C.T."/>
            <person name="Poyet M."/>
            <person name="Crothers J."/>
            <person name="Moses P.L."/>
            <person name="Tolonen A.C."/>
            <person name="Vlamakis H."/>
            <person name="Alm E.J."/>
            <person name="Xavier R.J."/>
        </authorList>
    </citation>
    <scope>NUCLEOTIDE SEQUENCE [LARGE SCALE GENOMIC DNA]</scope>
    <source>
        <strain evidence="5">bf_0095</strain>
    </source>
</reference>
<dbReference type="OrthoDB" id="9801609at2"/>
<name>A0A4Q5HAT1_9BACE</name>
<sequence>MNILVSAPEYPRPGAPYTAFIREVVEEMARQGHQITVVAPQSITTNLKRKLSFLPQEYTYNVEHNGNIYKIQVLRPYVITVGEGRFVAQSAKLCRWIVCKALDKLNFKIDVVYSHFWSSAYNVLPFAQKINASFFVASGEDVINMIKWSGKDFVSQVCEYTKGVICVSTKNKNESVNLGLTVPIKCIILPNAVNPQYFYKQDKWKLRKKYGFPQDAFIIAFCGRFNNRKGVMRLNDALSMINNPNIKAILIGSLVENERSIPNYSGIIHMGQVEHDVIAEYLNCADIFVSPTLAEGCSNSIVEAMACGLPIISSDLPFNHDILDNKNSILLDPMEVNEIALAIQKLYNNRELVRQMGQESLNRVKGLNIYDRVSKILAFITLCK</sequence>
<evidence type="ECO:0000313" key="5">
    <source>
        <dbReference type="Proteomes" id="UP000291191"/>
    </source>
</evidence>